<keyword evidence="7" id="KW-1185">Reference proteome</keyword>
<dbReference type="PROSITE" id="PS50931">
    <property type="entry name" value="HTH_LYSR"/>
    <property type="match status" value="1"/>
</dbReference>
<dbReference type="Gene3D" id="3.40.190.290">
    <property type="match status" value="1"/>
</dbReference>
<keyword evidence="3" id="KW-0238">DNA-binding</keyword>
<evidence type="ECO:0000259" key="5">
    <source>
        <dbReference type="PROSITE" id="PS50931"/>
    </source>
</evidence>
<organism evidence="6 7">
    <name type="scientific">Larsenimonas suaedae</name>
    <dbReference type="NCBI Taxonomy" id="1851019"/>
    <lineage>
        <taxon>Bacteria</taxon>
        <taxon>Pseudomonadati</taxon>
        <taxon>Pseudomonadota</taxon>
        <taxon>Gammaproteobacteria</taxon>
        <taxon>Oceanospirillales</taxon>
        <taxon>Halomonadaceae</taxon>
        <taxon>Larsenimonas</taxon>
    </lineage>
</organism>
<name>A0ABU1GT14_9GAMM</name>
<protein>
    <submittedName>
        <fullName evidence="6">LysR family transcriptional regulator</fullName>
    </submittedName>
</protein>
<evidence type="ECO:0000313" key="6">
    <source>
        <dbReference type="EMBL" id="MDR5894642.1"/>
    </source>
</evidence>
<dbReference type="InterPro" id="IPR036388">
    <property type="entry name" value="WH-like_DNA-bd_sf"/>
</dbReference>
<keyword evidence="2" id="KW-0805">Transcription regulation</keyword>
<dbReference type="Gene3D" id="1.10.10.10">
    <property type="entry name" value="Winged helix-like DNA-binding domain superfamily/Winged helix DNA-binding domain"/>
    <property type="match status" value="1"/>
</dbReference>
<evidence type="ECO:0000256" key="3">
    <source>
        <dbReference type="ARBA" id="ARBA00023125"/>
    </source>
</evidence>
<evidence type="ECO:0000313" key="7">
    <source>
        <dbReference type="Proteomes" id="UP001269375"/>
    </source>
</evidence>
<dbReference type="SUPFAM" id="SSF53850">
    <property type="entry name" value="Periplasmic binding protein-like II"/>
    <property type="match status" value="1"/>
</dbReference>
<feature type="domain" description="HTH lysR-type" evidence="5">
    <location>
        <begin position="18"/>
        <end position="75"/>
    </location>
</feature>
<dbReference type="Pfam" id="PF00126">
    <property type="entry name" value="HTH_1"/>
    <property type="match status" value="1"/>
</dbReference>
<dbReference type="PANTHER" id="PTHR30579:SF3">
    <property type="entry name" value="TRANSCRIPTIONAL REGULATORY PROTEIN"/>
    <property type="match status" value="1"/>
</dbReference>
<proteinExistence type="inferred from homology"/>
<sequence length="318" mass="34286">MLSENGKCSSSLGKHPALVWDDVRVFLMIARQGTLSSAATAMGLGVATLTRRLDRLEAALGVALFLRQQSGYTLAPEGHALLKRAEAMEDAALSFDAFRDTNAPLSGVVRVATAENIAHECILPHLHAFYARYPNLRVELLTDVSSVSVHRHEADLAIRMVRPERGNVRFKRLATLGYGLYASAEYVARHSIDPHSVTVDALSSGAAEFIGWSAAFAHLPAAQWLERALEGRAPVLMTTSVATQITAARAHLGCVVAPHFLARDAGLVCVARELGIDQPIYLVIQSDLAQSPRTRVLADFLSECVAAHGDRLSGKAFS</sequence>
<reference evidence="6 7" key="1">
    <citation type="submission" date="2023-04" db="EMBL/GenBank/DDBJ databases">
        <title>A long-awaited taxogenomic arrangement of the family Halomonadaceae.</title>
        <authorList>
            <person name="De La Haba R."/>
            <person name="Chuvochina M."/>
            <person name="Wittouck S."/>
            <person name="Arahal D.R."/>
            <person name="Sanchez-Porro C."/>
            <person name="Hugenholtz P."/>
            <person name="Ventosa A."/>
        </authorList>
    </citation>
    <scope>NUCLEOTIDE SEQUENCE [LARGE SCALE GENOMIC DNA]</scope>
    <source>
        <strain evidence="6 7">DSM 22428</strain>
    </source>
</reference>
<dbReference type="PANTHER" id="PTHR30579">
    <property type="entry name" value="TRANSCRIPTIONAL REGULATOR"/>
    <property type="match status" value="1"/>
</dbReference>
<dbReference type="EMBL" id="JARWAO010000001">
    <property type="protein sequence ID" value="MDR5894642.1"/>
    <property type="molecule type" value="Genomic_DNA"/>
</dbReference>
<dbReference type="RefSeq" id="WP_251593223.1">
    <property type="nucleotide sequence ID" value="NZ_JAMLJI010000002.1"/>
</dbReference>
<evidence type="ECO:0000256" key="1">
    <source>
        <dbReference type="ARBA" id="ARBA00009437"/>
    </source>
</evidence>
<dbReference type="SUPFAM" id="SSF46785">
    <property type="entry name" value="Winged helix' DNA-binding domain"/>
    <property type="match status" value="1"/>
</dbReference>
<dbReference type="Pfam" id="PF03466">
    <property type="entry name" value="LysR_substrate"/>
    <property type="match status" value="1"/>
</dbReference>
<dbReference type="InterPro" id="IPR036390">
    <property type="entry name" value="WH_DNA-bd_sf"/>
</dbReference>
<dbReference type="Proteomes" id="UP001269375">
    <property type="component" value="Unassembled WGS sequence"/>
</dbReference>
<dbReference type="InterPro" id="IPR050176">
    <property type="entry name" value="LTTR"/>
</dbReference>
<evidence type="ECO:0000256" key="4">
    <source>
        <dbReference type="ARBA" id="ARBA00023163"/>
    </source>
</evidence>
<accession>A0ABU1GT14</accession>
<evidence type="ECO:0000256" key="2">
    <source>
        <dbReference type="ARBA" id="ARBA00023015"/>
    </source>
</evidence>
<keyword evidence="4" id="KW-0804">Transcription</keyword>
<dbReference type="InterPro" id="IPR000847">
    <property type="entry name" value="LysR_HTH_N"/>
</dbReference>
<dbReference type="InterPro" id="IPR005119">
    <property type="entry name" value="LysR_subst-bd"/>
</dbReference>
<gene>
    <name evidence="6" type="ORF">QC825_00980</name>
</gene>
<comment type="similarity">
    <text evidence="1">Belongs to the LysR transcriptional regulatory family.</text>
</comment>
<comment type="caution">
    <text evidence="6">The sequence shown here is derived from an EMBL/GenBank/DDBJ whole genome shotgun (WGS) entry which is preliminary data.</text>
</comment>